<evidence type="ECO:0000313" key="1">
    <source>
        <dbReference type="EMBL" id="KAH1122266.1"/>
    </source>
</evidence>
<protein>
    <submittedName>
        <fullName evidence="1">Uncharacterized protein</fullName>
    </submittedName>
</protein>
<comment type="caution">
    <text evidence="1">The sequence shown here is derived from an EMBL/GenBank/DDBJ whole genome shotgun (WGS) entry which is preliminary data.</text>
</comment>
<sequence length="78" mass="9021">AIFGSEMFIGWRMDQPLFCQRWTVTNGDAADLEGEFWERGFSGQICALTGRLMRLHPCSLIGERSSRCCCFYRTCMRN</sequence>
<organism evidence="1 2">
    <name type="scientific">Gossypium stocksii</name>
    <dbReference type="NCBI Taxonomy" id="47602"/>
    <lineage>
        <taxon>Eukaryota</taxon>
        <taxon>Viridiplantae</taxon>
        <taxon>Streptophyta</taxon>
        <taxon>Embryophyta</taxon>
        <taxon>Tracheophyta</taxon>
        <taxon>Spermatophyta</taxon>
        <taxon>Magnoliopsida</taxon>
        <taxon>eudicotyledons</taxon>
        <taxon>Gunneridae</taxon>
        <taxon>Pentapetalae</taxon>
        <taxon>rosids</taxon>
        <taxon>malvids</taxon>
        <taxon>Malvales</taxon>
        <taxon>Malvaceae</taxon>
        <taxon>Malvoideae</taxon>
        <taxon>Gossypium</taxon>
    </lineage>
</organism>
<keyword evidence="2" id="KW-1185">Reference proteome</keyword>
<name>A0A9D3WE98_9ROSI</name>
<dbReference type="EMBL" id="JAIQCV010000002">
    <property type="protein sequence ID" value="KAH1122266.1"/>
    <property type="molecule type" value="Genomic_DNA"/>
</dbReference>
<gene>
    <name evidence="1" type="ORF">J1N35_005426</name>
</gene>
<dbReference type="Proteomes" id="UP000828251">
    <property type="component" value="Unassembled WGS sequence"/>
</dbReference>
<dbReference type="AlphaFoldDB" id="A0A9D3WE98"/>
<proteinExistence type="predicted"/>
<reference evidence="1 2" key="1">
    <citation type="journal article" date="2021" name="Plant Biotechnol. J.">
        <title>Multi-omics assisted identification of the key and species-specific regulatory components of drought-tolerant mechanisms in Gossypium stocksii.</title>
        <authorList>
            <person name="Yu D."/>
            <person name="Ke L."/>
            <person name="Zhang D."/>
            <person name="Wu Y."/>
            <person name="Sun Y."/>
            <person name="Mei J."/>
            <person name="Sun J."/>
            <person name="Sun Y."/>
        </authorList>
    </citation>
    <scope>NUCLEOTIDE SEQUENCE [LARGE SCALE GENOMIC DNA]</scope>
    <source>
        <strain evidence="2">cv. E1</strain>
        <tissue evidence="1">Leaf</tissue>
    </source>
</reference>
<accession>A0A9D3WE98</accession>
<feature type="non-terminal residue" evidence="1">
    <location>
        <position position="1"/>
    </location>
</feature>
<evidence type="ECO:0000313" key="2">
    <source>
        <dbReference type="Proteomes" id="UP000828251"/>
    </source>
</evidence>